<feature type="compositionally biased region" description="Basic and acidic residues" evidence="1">
    <location>
        <begin position="1032"/>
        <end position="1049"/>
    </location>
</feature>
<dbReference type="AlphaFoldDB" id="A0A1Y1ICZ6"/>
<protein>
    <submittedName>
        <fullName evidence="2">Uncharacterized protein</fullName>
    </submittedName>
</protein>
<feature type="region of interest" description="Disordered" evidence="1">
    <location>
        <begin position="78"/>
        <end position="126"/>
    </location>
</feature>
<keyword evidence="3" id="KW-1185">Reference proteome</keyword>
<name>A0A1Y1ICZ6_KLENI</name>
<gene>
    <name evidence="2" type="ORF">KFL_002630020</name>
</gene>
<feature type="compositionally biased region" description="Basic and acidic residues" evidence="1">
    <location>
        <begin position="978"/>
        <end position="1000"/>
    </location>
</feature>
<proteinExistence type="predicted"/>
<feature type="compositionally biased region" description="Basic and acidic residues" evidence="1">
    <location>
        <begin position="1011"/>
        <end position="1020"/>
    </location>
</feature>
<dbReference type="EMBL" id="DF237212">
    <property type="protein sequence ID" value="GAQ85958.1"/>
    <property type="molecule type" value="Genomic_DNA"/>
</dbReference>
<organism evidence="2 3">
    <name type="scientific">Klebsormidium nitens</name>
    <name type="common">Green alga</name>
    <name type="synonym">Ulothrix nitens</name>
    <dbReference type="NCBI Taxonomy" id="105231"/>
    <lineage>
        <taxon>Eukaryota</taxon>
        <taxon>Viridiplantae</taxon>
        <taxon>Streptophyta</taxon>
        <taxon>Klebsormidiophyceae</taxon>
        <taxon>Klebsormidiales</taxon>
        <taxon>Klebsormidiaceae</taxon>
        <taxon>Klebsormidium</taxon>
    </lineage>
</organism>
<feature type="region of interest" description="Disordered" evidence="1">
    <location>
        <begin position="1080"/>
        <end position="1118"/>
    </location>
</feature>
<feature type="region of interest" description="Disordered" evidence="1">
    <location>
        <begin position="572"/>
        <end position="603"/>
    </location>
</feature>
<feature type="compositionally biased region" description="Low complexity" evidence="1">
    <location>
        <begin position="856"/>
        <end position="865"/>
    </location>
</feature>
<sequence>MLAWRGGSRRKIKETKQSVQGKQRHFFEQRRLLNRSDASGSVRRAEDAAASFPAKQRKGGSLDIISLTSLLIVSKASKNGDTVDGQPVGAEASGLGDSTLRLGTRSKEWSTPGGQASKVQPLEKPLEEKEGSLQKDYHGLLRGFDIFDVIDEQEDRGGARNSARQESYAAFAVQGTGEIAEGSPPSTPPANLRQSPNNKDDLGRVIWDSPLVLDQRLTGKTGSHFAAKGLDIPDFLPSRRAESNRFQEFLQGVPSKPESTEFYPALREQDSQDSPSKEFSGSEVLRGLATESLEEEEGHPFGETNLEDVLHRQSSERFSPARVAEERYADGFLPLTSPFGPQERRLDEFFSAQTVPAAGDEVDQSPPSAPPAQDKKDADVAKLDLGVSLEVDLAADFNAERTAGPEAGFEPLFPSISSPITRTVDTPGARQQEIDFFHVGPASELAFMEQGTKEGGVLSHQDCDLFPKPSSGLGKRLFADLDIDLEESAPALDSDTKRHDFRRASPKMKLDFLDTVGCEKVAEGEENVGWREAEAQPETSPVGKQSGLKRLNIPRSNFAAFEEQEVTELQQGDEIARGSSLERRGSCSASPARSPINGKEELQTIPQVEAPSLQYREPPNAFFSDFPARHETEGSEHLLFGDSEQKLRSTDEILKRLVPKRVLEEGEDVPPKRPRRTLKEATFCLDLNAAFTCETSFFETEDFGGKKGPAASLSSEPAESAAAAQHDAAKVPLPRGTGADGGPKGSGGERFEDALPDWAGACEEAAPPQAPPQHEHVEQSVEIESGAQRPKRPPSAPSAASSSQGQDLDEASLQEKPPKEREKLLCSVPTQPEAADETNLAKAKAVRADMEKDQTAEMAEAAAVIAEEDGSGGKSDRSAAKSISVLKTGTKKLGLPSRSPPFDGKPSQAEASPVRTTAEGPLGNQEKKQEDRAPCKECSPEPERAIESESGTGNKYGEGREGREEVEEEGYEDNAQARGEDGPAQKTEGARGDLGVDRGRGSSRASIEAGRGADEQECRVCSRVGKQSAAEETPREQLRERGDTSSREEEAADSGEDVTVTAAKALCLLKSEMVDEEVVQGENGFPSGGGNFEEDLVNFEDGSILQQGMDDWKIRPEP</sequence>
<feature type="compositionally biased region" description="Basic and acidic residues" evidence="1">
    <location>
        <begin position="925"/>
        <end position="947"/>
    </location>
</feature>
<feature type="region of interest" description="Disordered" evidence="1">
    <location>
        <begin position="1"/>
        <end position="58"/>
    </location>
</feature>
<dbReference type="Proteomes" id="UP000054558">
    <property type="component" value="Unassembled WGS sequence"/>
</dbReference>
<feature type="compositionally biased region" description="Low complexity" evidence="1">
    <location>
        <begin position="710"/>
        <end position="726"/>
    </location>
</feature>
<evidence type="ECO:0000313" key="3">
    <source>
        <dbReference type="Proteomes" id="UP000054558"/>
    </source>
</evidence>
<evidence type="ECO:0000313" key="2">
    <source>
        <dbReference type="EMBL" id="GAQ85958.1"/>
    </source>
</evidence>
<dbReference type="PANTHER" id="PTHR37722:SF2">
    <property type="entry name" value="OS01G0167700 PROTEIN"/>
    <property type="match status" value="1"/>
</dbReference>
<accession>A0A1Y1ICZ6</accession>
<feature type="compositionally biased region" description="Basic and acidic residues" evidence="1">
    <location>
        <begin position="574"/>
        <end position="585"/>
    </location>
</feature>
<dbReference type="PANTHER" id="PTHR37722">
    <property type="entry name" value="OS01G0167700 PROTEIN"/>
    <property type="match status" value="1"/>
</dbReference>
<reference evidence="2 3" key="1">
    <citation type="journal article" date="2014" name="Nat. Commun.">
        <title>Klebsormidium flaccidum genome reveals primary factors for plant terrestrial adaptation.</title>
        <authorList>
            <person name="Hori K."/>
            <person name="Maruyama F."/>
            <person name="Fujisawa T."/>
            <person name="Togashi T."/>
            <person name="Yamamoto N."/>
            <person name="Seo M."/>
            <person name="Sato S."/>
            <person name="Yamada T."/>
            <person name="Mori H."/>
            <person name="Tajima N."/>
            <person name="Moriyama T."/>
            <person name="Ikeuchi M."/>
            <person name="Watanabe M."/>
            <person name="Wada H."/>
            <person name="Kobayashi K."/>
            <person name="Saito M."/>
            <person name="Masuda T."/>
            <person name="Sasaki-Sekimoto Y."/>
            <person name="Mashiguchi K."/>
            <person name="Awai K."/>
            <person name="Shimojima M."/>
            <person name="Masuda S."/>
            <person name="Iwai M."/>
            <person name="Nobusawa T."/>
            <person name="Narise T."/>
            <person name="Kondo S."/>
            <person name="Saito H."/>
            <person name="Sato R."/>
            <person name="Murakawa M."/>
            <person name="Ihara Y."/>
            <person name="Oshima-Yamada Y."/>
            <person name="Ohtaka K."/>
            <person name="Satoh M."/>
            <person name="Sonobe K."/>
            <person name="Ishii M."/>
            <person name="Ohtani R."/>
            <person name="Kanamori-Sato M."/>
            <person name="Honoki R."/>
            <person name="Miyazaki D."/>
            <person name="Mochizuki H."/>
            <person name="Umetsu J."/>
            <person name="Higashi K."/>
            <person name="Shibata D."/>
            <person name="Kamiya Y."/>
            <person name="Sato N."/>
            <person name="Nakamura Y."/>
            <person name="Tabata S."/>
            <person name="Ida S."/>
            <person name="Kurokawa K."/>
            <person name="Ohta H."/>
        </authorList>
    </citation>
    <scope>NUCLEOTIDE SEQUENCE [LARGE SCALE GENOMIC DNA]</scope>
    <source>
        <strain evidence="2 3">NIES-2285</strain>
    </source>
</reference>
<feature type="region of interest" description="Disordered" evidence="1">
    <location>
        <begin position="246"/>
        <end position="308"/>
    </location>
</feature>
<evidence type="ECO:0000256" key="1">
    <source>
        <dbReference type="SAM" id="MobiDB-lite"/>
    </source>
</evidence>
<feature type="compositionally biased region" description="Basic and acidic residues" evidence="1">
    <location>
        <begin position="846"/>
        <end position="855"/>
    </location>
</feature>
<feature type="region of interest" description="Disordered" evidence="1">
    <location>
        <begin position="700"/>
        <end position="1059"/>
    </location>
</feature>
<feature type="region of interest" description="Disordered" evidence="1">
    <location>
        <begin position="357"/>
        <end position="377"/>
    </location>
</feature>
<feature type="region of interest" description="Disordered" evidence="1">
    <location>
        <begin position="176"/>
        <end position="203"/>
    </location>
</feature>